<keyword evidence="3" id="KW-1185">Reference proteome</keyword>
<dbReference type="InterPro" id="IPR021494">
    <property type="entry name" value="DUF3149"/>
</dbReference>
<sequence length="60" mass="6896">MENTPWEALFFSDIGLLSLFTIGFVVVMAVYIFLFVRRNVINAVDPETVETREPHTPQHS</sequence>
<dbReference type="Proteomes" id="UP000543030">
    <property type="component" value="Unassembled WGS sequence"/>
</dbReference>
<dbReference type="RefSeq" id="WP_184103459.1">
    <property type="nucleotide sequence ID" value="NZ_JACHHN010000012.1"/>
</dbReference>
<keyword evidence="1" id="KW-0812">Transmembrane</keyword>
<accession>A0A840RMB1</accession>
<evidence type="ECO:0000256" key="1">
    <source>
        <dbReference type="SAM" id="Phobius"/>
    </source>
</evidence>
<evidence type="ECO:0000313" key="2">
    <source>
        <dbReference type="EMBL" id="MBB5193630.1"/>
    </source>
</evidence>
<dbReference type="AlphaFoldDB" id="A0A840RMB1"/>
<dbReference type="EMBL" id="JACHHN010000012">
    <property type="protein sequence ID" value="MBB5193630.1"/>
    <property type="molecule type" value="Genomic_DNA"/>
</dbReference>
<keyword evidence="1" id="KW-0472">Membrane</keyword>
<keyword evidence="1" id="KW-1133">Transmembrane helix</keyword>
<reference evidence="2 3" key="1">
    <citation type="submission" date="2020-08" db="EMBL/GenBank/DDBJ databases">
        <title>Genomic Encyclopedia of Type Strains, Phase IV (KMG-IV): sequencing the most valuable type-strain genomes for metagenomic binning, comparative biology and taxonomic classification.</title>
        <authorList>
            <person name="Goeker M."/>
        </authorList>
    </citation>
    <scope>NUCLEOTIDE SEQUENCE [LARGE SCALE GENOMIC DNA]</scope>
    <source>
        <strain evidence="2 3">DSM 18233</strain>
    </source>
</reference>
<feature type="transmembrane region" description="Helical" evidence="1">
    <location>
        <begin position="14"/>
        <end position="36"/>
    </location>
</feature>
<protein>
    <submittedName>
        <fullName evidence="2">Putative membrane protein</fullName>
    </submittedName>
</protein>
<comment type="caution">
    <text evidence="2">The sequence shown here is derived from an EMBL/GenBank/DDBJ whole genome shotgun (WGS) entry which is preliminary data.</text>
</comment>
<dbReference type="Pfam" id="PF11346">
    <property type="entry name" value="DUF3149"/>
    <property type="match status" value="1"/>
</dbReference>
<evidence type="ECO:0000313" key="3">
    <source>
        <dbReference type="Proteomes" id="UP000543030"/>
    </source>
</evidence>
<name>A0A840RMB1_9NEIS</name>
<organism evidence="2 3">
    <name type="scientific">Silvimonas terrae</name>
    <dbReference type="NCBI Taxonomy" id="300266"/>
    <lineage>
        <taxon>Bacteria</taxon>
        <taxon>Pseudomonadati</taxon>
        <taxon>Pseudomonadota</taxon>
        <taxon>Betaproteobacteria</taxon>
        <taxon>Neisseriales</taxon>
        <taxon>Chitinibacteraceae</taxon>
        <taxon>Silvimonas</taxon>
    </lineage>
</organism>
<proteinExistence type="predicted"/>
<gene>
    <name evidence="2" type="ORF">HNQ50_004388</name>
</gene>